<proteinExistence type="evidence at transcript level"/>
<gene>
    <name evidence="4" type="primary">VA4_OM</name>
</gene>
<protein>
    <submittedName>
        <fullName evidence="4">Venom allergen 4</fullName>
    </submittedName>
</protein>
<evidence type="ECO:0000313" key="4">
    <source>
        <dbReference type="EMBL" id="BBF97850.1"/>
    </source>
</evidence>
<dbReference type="Gene3D" id="1.10.238.190">
    <property type="match status" value="1"/>
</dbReference>
<dbReference type="EMBL" id="FX985514">
    <property type="protein sequence ID" value="BBF97850.1"/>
    <property type="molecule type" value="mRNA"/>
</dbReference>
<evidence type="ECO:0000259" key="3">
    <source>
        <dbReference type="Pfam" id="PF22750"/>
    </source>
</evidence>
<dbReference type="Pfam" id="PF22750">
    <property type="entry name" value="Sol_i_2"/>
    <property type="match status" value="1"/>
</dbReference>
<dbReference type="InterPro" id="IPR038211">
    <property type="entry name" value="Ant_venon_allerg_soli_2/4_sf"/>
</dbReference>
<organism evidence="4">
    <name type="scientific">Odontomachus monticola</name>
    <name type="common">Trap-jaw ant</name>
    <dbReference type="NCBI Taxonomy" id="613454"/>
    <lineage>
        <taxon>Eukaryota</taxon>
        <taxon>Metazoa</taxon>
        <taxon>Ecdysozoa</taxon>
        <taxon>Arthropoda</taxon>
        <taxon>Hexapoda</taxon>
        <taxon>Insecta</taxon>
        <taxon>Pterygota</taxon>
        <taxon>Neoptera</taxon>
        <taxon>Endopterygota</taxon>
        <taxon>Hymenoptera</taxon>
        <taxon>Apocrita</taxon>
        <taxon>Aculeata</taxon>
        <taxon>Formicoidea</taxon>
        <taxon>Formicidae</taxon>
        <taxon>Ponerinae</taxon>
        <taxon>Ponerini</taxon>
        <taxon>Odontomachus</taxon>
    </lineage>
</organism>
<accession>A0A348G5X7</accession>
<feature type="chain" id="PRO_5016847605" evidence="2">
    <location>
        <begin position="20"/>
        <end position="140"/>
    </location>
</feature>
<evidence type="ECO:0000256" key="1">
    <source>
        <dbReference type="ARBA" id="ARBA00009932"/>
    </source>
</evidence>
<feature type="signal peptide" evidence="2">
    <location>
        <begin position="1"/>
        <end position="19"/>
    </location>
</feature>
<sequence length="140" mass="16549">MKTFVAIVCMLAITTAVYGFDLERVHNFHQNMVKCSVELGEEVIMYRSEIFQCALRNDYRMYDPTMYDTGVHIQKSMLKLIEDCIIKDAEVQWAQGYYRKCYNKYIYNSTATGRQRDERIITCSLSIIFHFEEPKPEDVE</sequence>
<feature type="domain" description="Ant venom allergen Sol i 2/4" evidence="3">
    <location>
        <begin position="34"/>
        <end position="128"/>
    </location>
</feature>
<evidence type="ECO:0000256" key="2">
    <source>
        <dbReference type="SAM" id="SignalP"/>
    </source>
</evidence>
<keyword evidence="2" id="KW-0732">Signal</keyword>
<reference evidence="4" key="1">
    <citation type="journal article" date="2017" name="Toxins">
        <title>Combined Venom Gland Transcriptomic and Venom Peptidomic Analysis of the Predatory Ant Odontomachus monticola.</title>
        <authorList>
            <person name="Kazuma K."/>
            <person name="Masuko K."/>
            <person name="Konno K."/>
            <person name="Inagaki H."/>
        </authorList>
    </citation>
    <scope>NUCLEOTIDE SEQUENCE</scope>
    <source>
        <tissue evidence="4">Venom gland and sac</tissue>
    </source>
</reference>
<comment type="similarity">
    <text evidence="1">Belongs to the ant venom allergen 2/4 family.</text>
</comment>
<dbReference type="InterPro" id="IPR055216">
    <property type="entry name" value="Sol_i_2/4"/>
</dbReference>
<name>A0A348G5X7_ODOMO</name>
<dbReference type="AlphaFoldDB" id="A0A348G5X7"/>